<dbReference type="EMBL" id="JBBWWR010000013">
    <property type="protein sequence ID" value="KAK8956181.1"/>
    <property type="molecule type" value="Genomic_DNA"/>
</dbReference>
<name>A0ABR2M121_9ASPA</name>
<accession>A0ABR2M121</accession>
<dbReference type="Proteomes" id="UP001412067">
    <property type="component" value="Unassembled WGS sequence"/>
</dbReference>
<sequence>MCDFVDLTERRKVVDGRQLLRSKKVSRSMARELAQCQCKRREMMQIGRTRLVQEIDEDQCRARGICEFSYMRSRSMQIKGSCKIDGERLCDAEARVRLQLDGASSKAVQEKNVVIGRVIAKFYIAESETRARRSKSSSLGESLRRIQIVSRFADALLRKLAGVTIPSERIYGLGTGLVNLAFCSAPITYSDRLIVISLSFSPKVEVLKKLQAMPEHQGLKLQTIFVNCTNLKGEVNINLKERGATCNYANYHR</sequence>
<evidence type="ECO:0000313" key="2">
    <source>
        <dbReference type="Proteomes" id="UP001412067"/>
    </source>
</evidence>
<organism evidence="1 2">
    <name type="scientific">Platanthera guangdongensis</name>
    <dbReference type="NCBI Taxonomy" id="2320717"/>
    <lineage>
        <taxon>Eukaryota</taxon>
        <taxon>Viridiplantae</taxon>
        <taxon>Streptophyta</taxon>
        <taxon>Embryophyta</taxon>
        <taxon>Tracheophyta</taxon>
        <taxon>Spermatophyta</taxon>
        <taxon>Magnoliopsida</taxon>
        <taxon>Liliopsida</taxon>
        <taxon>Asparagales</taxon>
        <taxon>Orchidaceae</taxon>
        <taxon>Orchidoideae</taxon>
        <taxon>Orchideae</taxon>
        <taxon>Orchidinae</taxon>
        <taxon>Platanthera</taxon>
    </lineage>
</organism>
<proteinExistence type="predicted"/>
<reference evidence="1 2" key="1">
    <citation type="journal article" date="2022" name="Nat. Plants">
        <title>Genomes of leafy and leafless Platanthera orchids illuminate the evolution of mycoheterotrophy.</title>
        <authorList>
            <person name="Li M.H."/>
            <person name="Liu K.W."/>
            <person name="Li Z."/>
            <person name="Lu H.C."/>
            <person name="Ye Q.L."/>
            <person name="Zhang D."/>
            <person name="Wang J.Y."/>
            <person name="Li Y.F."/>
            <person name="Zhong Z.M."/>
            <person name="Liu X."/>
            <person name="Yu X."/>
            <person name="Liu D.K."/>
            <person name="Tu X.D."/>
            <person name="Liu B."/>
            <person name="Hao Y."/>
            <person name="Liao X.Y."/>
            <person name="Jiang Y.T."/>
            <person name="Sun W.H."/>
            <person name="Chen J."/>
            <person name="Chen Y.Q."/>
            <person name="Ai Y."/>
            <person name="Zhai J.W."/>
            <person name="Wu S.S."/>
            <person name="Zhou Z."/>
            <person name="Hsiao Y.Y."/>
            <person name="Wu W.L."/>
            <person name="Chen Y.Y."/>
            <person name="Lin Y.F."/>
            <person name="Hsu J.L."/>
            <person name="Li C.Y."/>
            <person name="Wang Z.W."/>
            <person name="Zhao X."/>
            <person name="Zhong W.Y."/>
            <person name="Ma X.K."/>
            <person name="Ma L."/>
            <person name="Huang J."/>
            <person name="Chen G.Z."/>
            <person name="Huang M.Z."/>
            <person name="Huang L."/>
            <person name="Peng D.H."/>
            <person name="Luo Y.B."/>
            <person name="Zou S.Q."/>
            <person name="Chen S.P."/>
            <person name="Lan S."/>
            <person name="Tsai W.C."/>
            <person name="Van de Peer Y."/>
            <person name="Liu Z.J."/>
        </authorList>
    </citation>
    <scope>NUCLEOTIDE SEQUENCE [LARGE SCALE GENOMIC DNA]</scope>
    <source>
        <strain evidence="1">Lor288</strain>
    </source>
</reference>
<gene>
    <name evidence="1" type="ORF">KSP40_PGU009944</name>
</gene>
<keyword evidence="2" id="KW-1185">Reference proteome</keyword>
<evidence type="ECO:0000313" key="1">
    <source>
        <dbReference type="EMBL" id="KAK8956181.1"/>
    </source>
</evidence>
<comment type="caution">
    <text evidence="1">The sequence shown here is derived from an EMBL/GenBank/DDBJ whole genome shotgun (WGS) entry which is preliminary data.</text>
</comment>
<protein>
    <submittedName>
        <fullName evidence="1">Uncharacterized protein</fullName>
    </submittedName>
</protein>